<gene>
    <name evidence="1" type="ORF">GSF22_29210</name>
</gene>
<dbReference type="SUPFAM" id="SSF56801">
    <property type="entry name" value="Acetyl-CoA synthetase-like"/>
    <property type="match status" value="1"/>
</dbReference>
<dbReference type="EMBL" id="WVUH01000395">
    <property type="protein sequence ID" value="MBO4210041.1"/>
    <property type="molecule type" value="Genomic_DNA"/>
</dbReference>
<accession>A0ABS3VZY7</accession>
<dbReference type="InterPro" id="IPR042099">
    <property type="entry name" value="ANL_N_sf"/>
</dbReference>
<dbReference type="Proteomes" id="UP000823521">
    <property type="component" value="Unassembled WGS sequence"/>
</dbReference>
<feature type="non-terminal residue" evidence="1">
    <location>
        <position position="46"/>
    </location>
</feature>
<protein>
    <recommendedName>
        <fullName evidence="3">AMP-binding enzyme</fullName>
    </recommendedName>
</protein>
<evidence type="ECO:0008006" key="3">
    <source>
        <dbReference type="Google" id="ProtNLM"/>
    </source>
</evidence>
<keyword evidence="2" id="KW-1185">Reference proteome</keyword>
<comment type="caution">
    <text evidence="1">The sequence shown here is derived from an EMBL/GenBank/DDBJ whole genome shotgun (WGS) entry which is preliminary data.</text>
</comment>
<evidence type="ECO:0000313" key="1">
    <source>
        <dbReference type="EMBL" id="MBO4210041.1"/>
    </source>
</evidence>
<evidence type="ECO:0000313" key="2">
    <source>
        <dbReference type="Proteomes" id="UP000823521"/>
    </source>
</evidence>
<proteinExistence type="predicted"/>
<dbReference type="Gene3D" id="3.40.50.12780">
    <property type="entry name" value="N-terminal domain of ligase-like"/>
    <property type="match status" value="1"/>
</dbReference>
<name>A0ABS3VZY7_MICEH</name>
<sequence>MATRNLDAPPVPTAIRRWVDSQPDAPALVHGGGTVSYAELWSAARG</sequence>
<organism evidence="1 2">
    <name type="scientific">Micromonospora echinofusca</name>
    <dbReference type="NCBI Taxonomy" id="47858"/>
    <lineage>
        <taxon>Bacteria</taxon>
        <taxon>Bacillati</taxon>
        <taxon>Actinomycetota</taxon>
        <taxon>Actinomycetes</taxon>
        <taxon>Micromonosporales</taxon>
        <taxon>Micromonosporaceae</taxon>
        <taxon>Micromonospora</taxon>
    </lineage>
</organism>
<reference evidence="1 2" key="1">
    <citation type="submission" date="2019-12" db="EMBL/GenBank/DDBJ databases">
        <title>Whole genome sequencing of endophytic Actinobacterium Micromonospora sp. MPMI6T.</title>
        <authorList>
            <person name="Evv R."/>
            <person name="Podile A.R."/>
        </authorList>
    </citation>
    <scope>NUCLEOTIDE SEQUENCE [LARGE SCALE GENOMIC DNA]</scope>
    <source>
        <strain evidence="1 2">MPMI6</strain>
    </source>
</reference>